<dbReference type="RefSeq" id="WP_187793905.1">
    <property type="nucleotide sequence ID" value="NZ_JACOQL010000003.1"/>
</dbReference>
<organism evidence="2 3">
    <name type="scientific">Paracoccus amoyensis</name>
    <dbReference type="NCBI Taxonomy" id="2760093"/>
    <lineage>
        <taxon>Bacteria</taxon>
        <taxon>Pseudomonadati</taxon>
        <taxon>Pseudomonadota</taxon>
        <taxon>Alphaproteobacteria</taxon>
        <taxon>Rhodobacterales</taxon>
        <taxon>Paracoccaceae</taxon>
        <taxon>Paracoccus</taxon>
    </lineage>
</organism>
<dbReference type="AlphaFoldDB" id="A0A926GHI6"/>
<evidence type="ECO:0000256" key="1">
    <source>
        <dbReference type="SAM" id="MobiDB-lite"/>
    </source>
</evidence>
<dbReference type="Proteomes" id="UP000608594">
    <property type="component" value="Unassembled WGS sequence"/>
</dbReference>
<accession>A0A926GHI6</accession>
<gene>
    <name evidence="2" type="ORF">H4P12_12065</name>
</gene>
<name>A0A926GHI6_9RHOB</name>
<sequence>MLFHGNSANAAALRDFAIPLSELCGLTIAAPLFDKDRFPPTVYQRANITDKRHHPRPEKRWTTRLVEPLLHLLRPTDTTPYWLWGFSAGAQFLSRVAAFQDLVSAPQRIVIVSPSSHVLPITGRFPAGEAAPYGLGSIFPKGIEQARQIRYLERPITLCVGLDDREVTDPSLTRSAAAQRQGPDRLSRATKTYNLGAMTALRLRCAFNWQIKIVPGVDHSAQAMLDPSRAIQIIDLPEPDDASSDNRLHRAGQNQASADQDRFSDRISRPGFRSRPQS</sequence>
<keyword evidence="3" id="KW-1185">Reference proteome</keyword>
<evidence type="ECO:0000313" key="2">
    <source>
        <dbReference type="EMBL" id="MBC9247429.1"/>
    </source>
</evidence>
<comment type="caution">
    <text evidence="2">The sequence shown here is derived from an EMBL/GenBank/DDBJ whole genome shotgun (WGS) entry which is preliminary data.</text>
</comment>
<dbReference type="Gene3D" id="3.40.50.1820">
    <property type="entry name" value="alpha/beta hydrolase"/>
    <property type="match status" value="1"/>
</dbReference>
<evidence type="ECO:0008006" key="4">
    <source>
        <dbReference type="Google" id="ProtNLM"/>
    </source>
</evidence>
<feature type="region of interest" description="Disordered" evidence="1">
    <location>
        <begin position="237"/>
        <end position="278"/>
    </location>
</feature>
<proteinExistence type="predicted"/>
<evidence type="ECO:0000313" key="3">
    <source>
        <dbReference type="Proteomes" id="UP000608594"/>
    </source>
</evidence>
<dbReference type="InterPro" id="IPR029058">
    <property type="entry name" value="AB_hydrolase_fold"/>
</dbReference>
<feature type="compositionally biased region" description="Basic and acidic residues" evidence="1">
    <location>
        <begin position="259"/>
        <end position="268"/>
    </location>
</feature>
<dbReference type="EMBL" id="JACOQL010000003">
    <property type="protein sequence ID" value="MBC9247429.1"/>
    <property type="molecule type" value="Genomic_DNA"/>
</dbReference>
<dbReference type="SUPFAM" id="SSF53474">
    <property type="entry name" value="alpha/beta-Hydrolases"/>
    <property type="match status" value="1"/>
</dbReference>
<reference evidence="2" key="1">
    <citation type="submission" date="2020-08" db="EMBL/GenBank/DDBJ databases">
        <title>Paracoccus amoyensis sp. nov., isolated from the surface seawater at coast of Xiamen, Fujian.</title>
        <authorList>
            <person name="Lyu L."/>
        </authorList>
    </citation>
    <scope>NUCLEOTIDE SEQUENCE</scope>
    <source>
        <strain evidence="2">11-3</strain>
    </source>
</reference>
<protein>
    <recommendedName>
        <fullName evidence="4">Alpha/beta hydrolase</fullName>
    </recommendedName>
</protein>